<proteinExistence type="predicted"/>
<protein>
    <recommendedName>
        <fullName evidence="1">Erythromycin biosynthesis protein CIII-like C-terminal domain-containing protein</fullName>
    </recommendedName>
</protein>
<evidence type="ECO:0000313" key="3">
    <source>
        <dbReference type="Proteomes" id="UP000077763"/>
    </source>
</evidence>
<dbReference type="PANTHER" id="PTHR21015:SF22">
    <property type="entry name" value="GLYCOSYLTRANSFERASE"/>
    <property type="match status" value="1"/>
</dbReference>
<dbReference type="InterPro" id="IPR010610">
    <property type="entry name" value="EryCIII-like_C"/>
</dbReference>
<comment type="caution">
    <text evidence="2">The sequence shown here is derived from an EMBL/GenBank/DDBJ whole genome shotgun (WGS) entry which is preliminary data.</text>
</comment>
<sequence>MSRVLYCWELGAGYGHTAAFLPVARQLKALGHEVIFALRDLEYAETLLAEDHFCYLQAPIRWPDGRPLPPASSYPGILLNSGFNDATGLYTRAKAWQSLYKHLQPDLLVLDHSPTALLAAREFNIPRAGFGTGFFSPPRISPMPNIRPWLRVTDRVLSTIENQVLSTTNSVLARLNTPPLRILADLFDFAEDFICTFPELDHYKQWRSAIYWGSTILQTAGIEPIWPSVGAEKIFAYLRPEYPGLEVLLKQLRASPWSILVHIPGTTPAFIANNSSANLHITPQPVIISAAAKQCDLAICHGGVATLSAFLLFGKPLLVLPFQLEQLISAQNIAALGAGAYISAESKNPNYKAPLSELMRHAKYAQAARQFAEKYADFSPSQQASDIAKRCESLMENTYIKGSS</sequence>
<accession>A0A177MUL5</accession>
<dbReference type="Gene3D" id="3.40.50.2000">
    <property type="entry name" value="Glycogen Phosphorylase B"/>
    <property type="match status" value="2"/>
</dbReference>
<dbReference type="Pfam" id="PF06722">
    <property type="entry name" value="EryCIII-like_C"/>
    <property type="match status" value="1"/>
</dbReference>
<dbReference type="GO" id="GO:0016757">
    <property type="term" value="F:glycosyltransferase activity"/>
    <property type="evidence" value="ECO:0007669"/>
    <property type="project" value="UniProtKB-ARBA"/>
</dbReference>
<dbReference type="EMBL" id="LUUH01000002">
    <property type="protein sequence ID" value="OAI09418.1"/>
    <property type="molecule type" value="Genomic_DNA"/>
</dbReference>
<name>A0A177MUL5_METMH</name>
<evidence type="ECO:0000313" key="2">
    <source>
        <dbReference type="EMBL" id="OAI09418.1"/>
    </source>
</evidence>
<reference evidence="2 3" key="1">
    <citation type="submission" date="2016-03" db="EMBL/GenBank/DDBJ databases">
        <authorList>
            <person name="Ploux O."/>
        </authorList>
    </citation>
    <scope>NUCLEOTIDE SEQUENCE [LARGE SCALE GENOMIC DNA]</scope>
    <source>
        <strain evidence="2 3">R-45371</strain>
    </source>
</reference>
<evidence type="ECO:0000259" key="1">
    <source>
        <dbReference type="Pfam" id="PF06722"/>
    </source>
</evidence>
<feature type="domain" description="Erythromycin biosynthesis protein CIII-like C-terminal" evidence="1">
    <location>
        <begin position="292"/>
        <end position="392"/>
    </location>
</feature>
<dbReference type="SUPFAM" id="SSF53756">
    <property type="entry name" value="UDP-Glycosyltransferase/glycogen phosphorylase"/>
    <property type="match status" value="1"/>
</dbReference>
<dbReference type="Proteomes" id="UP000077763">
    <property type="component" value="Unassembled WGS sequence"/>
</dbReference>
<dbReference type="AlphaFoldDB" id="A0A177MUL5"/>
<dbReference type="RefSeq" id="WP_064035209.1">
    <property type="nucleotide sequence ID" value="NZ_LUUH01000002.1"/>
</dbReference>
<gene>
    <name evidence="2" type="ORF">A1353_03680</name>
</gene>
<organism evidence="2 3">
    <name type="scientific">Methylomonas methanica</name>
    <dbReference type="NCBI Taxonomy" id="421"/>
    <lineage>
        <taxon>Bacteria</taxon>
        <taxon>Pseudomonadati</taxon>
        <taxon>Pseudomonadota</taxon>
        <taxon>Gammaproteobacteria</taxon>
        <taxon>Methylococcales</taxon>
        <taxon>Methylococcaceae</taxon>
        <taxon>Methylomonas</taxon>
    </lineage>
</organism>
<dbReference type="PANTHER" id="PTHR21015">
    <property type="entry name" value="UDP-N-ACETYLGLUCOSAMINE--N-ACETYLMURAMYL-(PENTAPEPTIDE) PYROPHOSPHORYL-UNDECAPRENOL N-ACETYLGLUCOSAMINE TRANSFERASE 1"/>
    <property type="match status" value="1"/>
</dbReference>